<evidence type="ECO:0000313" key="2">
    <source>
        <dbReference type="EMBL" id="MBA8826769.1"/>
    </source>
</evidence>
<name>A0A839E1J6_9PSEU</name>
<organism evidence="2 3">
    <name type="scientific">Halosaccharopolyspora lacisalsi</name>
    <dbReference type="NCBI Taxonomy" id="1000566"/>
    <lineage>
        <taxon>Bacteria</taxon>
        <taxon>Bacillati</taxon>
        <taxon>Actinomycetota</taxon>
        <taxon>Actinomycetes</taxon>
        <taxon>Pseudonocardiales</taxon>
        <taxon>Pseudonocardiaceae</taxon>
        <taxon>Halosaccharopolyspora</taxon>
    </lineage>
</organism>
<sequence>MIGETATTRRRKSLRRLDEVLGGDPVIDVDPAEVIRADRDERDARDEDRANGHG</sequence>
<evidence type="ECO:0000256" key="1">
    <source>
        <dbReference type="SAM" id="MobiDB-lite"/>
    </source>
</evidence>
<dbReference type="EMBL" id="JACGWZ010000006">
    <property type="protein sequence ID" value="MBA8826769.1"/>
    <property type="molecule type" value="Genomic_DNA"/>
</dbReference>
<gene>
    <name evidence="2" type="ORF">FHX42_004148</name>
</gene>
<evidence type="ECO:0000313" key="3">
    <source>
        <dbReference type="Proteomes" id="UP000569329"/>
    </source>
</evidence>
<protein>
    <submittedName>
        <fullName evidence="2">Uncharacterized protein</fullName>
    </submittedName>
</protein>
<keyword evidence="3" id="KW-1185">Reference proteome</keyword>
<dbReference type="AlphaFoldDB" id="A0A839E1J6"/>
<accession>A0A839E1J6</accession>
<proteinExistence type="predicted"/>
<comment type="caution">
    <text evidence="2">The sequence shown here is derived from an EMBL/GenBank/DDBJ whole genome shotgun (WGS) entry which is preliminary data.</text>
</comment>
<dbReference type="RefSeq" id="WP_182545965.1">
    <property type="nucleotide sequence ID" value="NZ_JACGWZ010000006.1"/>
</dbReference>
<feature type="region of interest" description="Disordered" evidence="1">
    <location>
        <begin position="34"/>
        <end position="54"/>
    </location>
</feature>
<reference evidence="2 3" key="1">
    <citation type="submission" date="2020-07" db="EMBL/GenBank/DDBJ databases">
        <title>Sequencing the genomes of 1000 actinobacteria strains.</title>
        <authorList>
            <person name="Klenk H.-P."/>
        </authorList>
    </citation>
    <scope>NUCLEOTIDE SEQUENCE [LARGE SCALE GENOMIC DNA]</scope>
    <source>
        <strain evidence="2 3">DSM 45975</strain>
    </source>
</reference>
<dbReference type="Proteomes" id="UP000569329">
    <property type="component" value="Unassembled WGS sequence"/>
</dbReference>